<keyword evidence="5" id="KW-0964">Secreted</keyword>
<keyword evidence="11" id="KW-0482">Metalloprotease</keyword>
<keyword evidence="8 14" id="KW-0732">Signal</keyword>
<dbReference type="Pfam" id="PF04151">
    <property type="entry name" value="PPC"/>
    <property type="match status" value="1"/>
</dbReference>
<evidence type="ECO:0000256" key="2">
    <source>
        <dbReference type="ARBA" id="ARBA00001947"/>
    </source>
</evidence>
<evidence type="ECO:0000256" key="12">
    <source>
        <dbReference type="ARBA" id="ARBA00023145"/>
    </source>
</evidence>
<evidence type="ECO:0000256" key="9">
    <source>
        <dbReference type="ARBA" id="ARBA00022801"/>
    </source>
</evidence>
<comment type="subcellular location">
    <subcellularLocation>
        <location evidence="3">Secreted</location>
    </subcellularLocation>
</comment>
<protein>
    <recommendedName>
        <fullName evidence="4">microbial collagenase</fullName>
        <ecNumber evidence="4">3.4.24.3</ecNumber>
    </recommendedName>
</protein>
<keyword evidence="18" id="KW-1185">Reference proteome</keyword>
<name>A0ABR9EGN1_9GAMM</name>
<evidence type="ECO:0000256" key="11">
    <source>
        <dbReference type="ARBA" id="ARBA00023049"/>
    </source>
</evidence>
<dbReference type="EC" id="3.4.24.3" evidence="4"/>
<dbReference type="Gene3D" id="1.10.390.20">
    <property type="match status" value="1"/>
</dbReference>
<organism evidence="17 18">
    <name type="scientific">Pseudoalteromonas aurantia 208</name>
    <dbReference type="NCBI Taxonomy" id="1314867"/>
    <lineage>
        <taxon>Bacteria</taxon>
        <taxon>Pseudomonadati</taxon>
        <taxon>Pseudomonadota</taxon>
        <taxon>Gammaproteobacteria</taxon>
        <taxon>Alteromonadales</taxon>
        <taxon>Pseudoalteromonadaceae</taxon>
        <taxon>Pseudoalteromonas</taxon>
    </lineage>
</organism>
<evidence type="ECO:0000256" key="4">
    <source>
        <dbReference type="ARBA" id="ARBA00012653"/>
    </source>
</evidence>
<evidence type="ECO:0000313" key="17">
    <source>
        <dbReference type="EMBL" id="MBE0370150.1"/>
    </source>
</evidence>
<evidence type="ECO:0000256" key="1">
    <source>
        <dbReference type="ARBA" id="ARBA00000424"/>
    </source>
</evidence>
<feature type="region of interest" description="Disordered" evidence="13">
    <location>
        <begin position="628"/>
        <end position="647"/>
    </location>
</feature>
<keyword evidence="9" id="KW-0378">Hydrolase</keyword>
<evidence type="ECO:0000256" key="7">
    <source>
        <dbReference type="ARBA" id="ARBA00022723"/>
    </source>
</evidence>
<proteinExistence type="predicted"/>
<evidence type="ECO:0000256" key="6">
    <source>
        <dbReference type="ARBA" id="ARBA00022670"/>
    </source>
</evidence>
<evidence type="ECO:0000313" key="18">
    <source>
        <dbReference type="Proteomes" id="UP000615755"/>
    </source>
</evidence>
<dbReference type="Pfam" id="PF08453">
    <property type="entry name" value="Peptidase_M9_N"/>
    <property type="match status" value="1"/>
</dbReference>
<gene>
    <name evidence="17" type="ORF">PAUR_b0114</name>
</gene>
<evidence type="ECO:0000256" key="3">
    <source>
        <dbReference type="ARBA" id="ARBA00004613"/>
    </source>
</evidence>
<keyword evidence="12" id="KW-0865">Zymogen</keyword>
<keyword evidence="6" id="KW-0645">Protease</keyword>
<evidence type="ECO:0000259" key="16">
    <source>
        <dbReference type="Pfam" id="PF08453"/>
    </source>
</evidence>
<keyword evidence="10" id="KW-0862">Zinc</keyword>
<dbReference type="Proteomes" id="UP000615755">
    <property type="component" value="Unassembled WGS sequence"/>
</dbReference>
<evidence type="ECO:0000256" key="13">
    <source>
        <dbReference type="SAM" id="MobiDB-lite"/>
    </source>
</evidence>
<dbReference type="Gene3D" id="2.60.120.380">
    <property type="match status" value="2"/>
</dbReference>
<feature type="domain" description="Peptidase C-terminal archaeal/bacterial" evidence="15">
    <location>
        <begin position="795"/>
        <end position="861"/>
    </location>
</feature>
<comment type="caution">
    <text evidence="17">The sequence shown here is derived from an EMBL/GenBank/DDBJ whole genome shotgun (WGS) entry which is preliminary data.</text>
</comment>
<feature type="signal peptide" evidence="14">
    <location>
        <begin position="1"/>
        <end position="21"/>
    </location>
</feature>
<reference evidence="17 18" key="1">
    <citation type="submission" date="2015-03" db="EMBL/GenBank/DDBJ databases">
        <title>Genome sequence of Pseudoalteromonas aurantia.</title>
        <authorList>
            <person name="Xie B.-B."/>
            <person name="Rong J.-C."/>
            <person name="Qin Q.-L."/>
            <person name="Zhang Y.-Z."/>
        </authorList>
    </citation>
    <scope>NUCLEOTIDE SEQUENCE [LARGE SCALE GENOMIC DNA]</scope>
    <source>
        <strain evidence="17 18">208</strain>
    </source>
</reference>
<accession>A0ABR9EGN1</accession>
<dbReference type="Gene3D" id="3.40.30.160">
    <property type="entry name" value="Collagenase ColT, N-terminal domain"/>
    <property type="match status" value="1"/>
</dbReference>
<dbReference type="InterPro" id="IPR013661">
    <property type="entry name" value="Peptidase_M9_N_dom"/>
</dbReference>
<dbReference type="InterPro" id="IPR002169">
    <property type="entry name" value="Peptidase_M9A/M9B"/>
</dbReference>
<comment type="cofactor">
    <cofactor evidence="2">
        <name>Zn(2+)</name>
        <dbReference type="ChEBI" id="CHEBI:29105"/>
    </cofactor>
</comment>
<sequence>MRNYHKLSFILLTFVSSATWANTSAVDSREHVFHVNIDTHHDHNSRYIPSALYPNTHLMEKRQKQQSPQTILNTQSTDAESMCPDHVFTGLQGAVFLTAIKNKGRECIDTLFNDLPETQILGAYSDTNFSTVINEIKTKMVTYNGVNDTDYISSLFYWLKAYAYYDERRFVTPTTQNGMEEAINAVYQNRHFFDQSEQHALVVRNATGIIKNALIGERFIHITRAMLSRYNAEYEQIDNWGQAVTPLFWQTLSTCAKQVSCRADEHNKTLIIEIVHFINANLTWLTKSDNDYHLFNLGYQLANMYRGKNDPHFSAIQKVLEKNISTIFDNFGPLEDDNARTLYLAVLESINYNNMCSTYNVCQKTQEIISEVLGDRKTCPSGTLFIWAQDMNQQQLEWTCNSLKSHENHFHSALQTNRVPVVPDDNDKLRMVIFNDKKEWVTYGGALFNVSTNNGGTYREGDPSRAGDQATFYAYEHVSERPIFDIWNLRHEYIHYLEGRFVSKGSFRDSDDAGRTVWFGEGIAEYISLKNCNDDAIDIARTKKYPLSTIFNNEYGVGQERIYDWGYLANRFMFERKKSQFFQMMSLFKEGQFQTYRDDLVDVWIDNKSFDAEFANWLSTVNSHGCKIDTTRPPSPVEPENPDDYQGSDTAAVNACRLGRPNLDFTLSAGVASCLADQNTGKTREYGLPVPQGFKNVSLQLTLRHGSGNADLFHEHGSANNGGQYEHKSTGPTNSETIVIDNVQPGWNYIGIKATNAFNNTTLLARYIQNPFEDEFTLENNESKVVSVSAQQQVTYSMSVPDNANSLTFSTVGGTGESDMHVKYGSAPTLSDFECRPWKVGTTETCHIRNVKAGTYYIMLSADPSFANVTLTGRYNTLD</sequence>
<evidence type="ECO:0000256" key="10">
    <source>
        <dbReference type="ARBA" id="ARBA00022833"/>
    </source>
</evidence>
<evidence type="ECO:0000256" key="14">
    <source>
        <dbReference type="SAM" id="SignalP"/>
    </source>
</evidence>
<dbReference type="Pfam" id="PF01752">
    <property type="entry name" value="Peptidase_M9"/>
    <property type="match status" value="1"/>
</dbReference>
<dbReference type="EMBL" id="AQGV01000015">
    <property type="protein sequence ID" value="MBE0370150.1"/>
    <property type="molecule type" value="Genomic_DNA"/>
</dbReference>
<feature type="domain" description="Peptidase M9 collagenase N-terminal" evidence="16">
    <location>
        <begin position="88"/>
        <end position="248"/>
    </location>
</feature>
<comment type="catalytic activity">
    <reaction evidence="1">
        <text>Digestion of native collagen in the triple helical region at Xaa-|-Gly bonds. With synthetic peptides, a preference is shown for Gly at P3 and P1', Pro and Ala at P2 and P2', and hydroxyproline, Ala or Arg at P3'.</text>
        <dbReference type="EC" id="3.4.24.3"/>
    </reaction>
</comment>
<dbReference type="PRINTS" id="PR00931">
    <property type="entry name" value="MICOLLPTASE"/>
</dbReference>
<keyword evidence="7" id="KW-0479">Metal-binding</keyword>
<evidence type="ECO:0000259" key="15">
    <source>
        <dbReference type="Pfam" id="PF04151"/>
    </source>
</evidence>
<dbReference type="RefSeq" id="WP_192509313.1">
    <property type="nucleotide sequence ID" value="NZ_AQGV01000015.1"/>
</dbReference>
<dbReference type="InterPro" id="IPR007280">
    <property type="entry name" value="Peptidase_C_arc/bac"/>
</dbReference>
<evidence type="ECO:0000256" key="5">
    <source>
        <dbReference type="ARBA" id="ARBA00022525"/>
    </source>
</evidence>
<evidence type="ECO:0000256" key="8">
    <source>
        <dbReference type="ARBA" id="ARBA00022729"/>
    </source>
</evidence>
<feature type="chain" id="PRO_5047170567" description="microbial collagenase" evidence="14">
    <location>
        <begin position="22"/>
        <end position="879"/>
    </location>
</feature>